<evidence type="ECO:0000313" key="6">
    <source>
        <dbReference type="Proteomes" id="UP000470082"/>
    </source>
</evidence>
<evidence type="ECO:0000256" key="4">
    <source>
        <dbReference type="ARBA" id="ARBA00023163"/>
    </source>
</evidence>
<dbReference type="Gene3D" id="1.10.10.10">
    <property type="entry name" value="Winged helix-like DNA-binding domain superfamily/Winged helix DNA-binding domain"/>
    <property type="match status" value="1"/>
</dbReference>
<evidence type="ECO:0000256" key="2">
    <source>
        <dbReference type="ARBA" id="ARBA00023015"/>
    </source>
</evidence>
<dbReference type="InterPro" id="IPR036390">
    <property type="entry name" value="WH_DNA-bd_sf"/>
</dbReference>
<dbReference type="InterPro" id="IPR005650">
    <property type="entry name" value="BlaI_family"/>
</dbReference>
<evidence type="ECO:0000256" key="3">
    <source>
        <dbReference type="ARBA" id="ARBA00023125"/>
    </source>
</evidence>
<dbReference type="GO" id="GO:0003677">
    <property type="term" value="F:DNA binding"/>
    <property type="evidence" value="ECO:0007669"/>
    <property type="project" value="UniProtKB-KW"/>
</dbReference>
<gene>
    <name evidence="5" type="ORF">FYJ50_03595</name>
</gene>
<dbReference type="RefSeq" id="WP_154459663.1">
    <property type="nucleotide sequence ID" value="NZ_VUMM01000004.1"/>
</dbReference>
<proteinExistence type="inferred from homology"/>
<accession>A0A7X2N2D1</accession>
<dbReference type="Proteomes" id="UP000470082">
    <property type="component" value="Unassembled WGS sequence"/>
</dbReference>
<keyword evidence="6" id="KW-1185">Reference proteome</keyword>
<dbReference type="Pfam" id="PF03965">
    <property type="entry name" value="Penicillinase_R"/>
    <property type="match status" value="1"/>
</dbReference>
<dbReference type="AlphaFoldDB" id="A0A7X2N2D1"/>
<sequence>MEYVQLTKRENQVMDILWKENHKMSANEIAQTTEGLSIYTVSQVLQHLLSIGYVKVSGIGKNKKSIARLYSPCISESEYISSFIKKETFEELTLHFIQNNDDLESIIKLEKLIEQKKKELNQKV</sequence>
<keyword evidence="4" id="KW-0804">Transcription</keyword>
<name>A0A7X2N2D1_9FIRM</name>
<evidence type="ECO:0000256" key="1">
    <source>
        <dbReference type="ARBA" id="ARBA00011046"/>
    </source>
</evidence>
<organism evidence="5 6">
    <name type="scientific">Floccifex porci</name>
    <dbReference type="NCBI Taxonomy" id="2606629"/>
    <lineage>
        <taxon>Bacteria</taxon>
        <taxon>Bacillati</taxon>
        <taxon>Bacillota</taxon>
        <taxon>Erysipelotrichia</taxon>
        <taxon>Erysipelotrichales</taxon>
        <taxon>Erysipelotrichaceae</taxon>
        <taxon>Floccifex</taxon>
    </lineage>
</organism>
<protein>
    <submittedName>
        <fullName evidence="5">BlaI/MecI/CopY family transcriptional regulator</fullName>
    </submittedName>
</protein>
<comment type="caution">
    <text evidence="5">The sequence shown here is derived from an EMBL/GenBank/DDBJ whole genome shotgun (WGS) entry which is preliminary data.</text>
</comment>
<comment type="similarity">
    <text evidence="1">Belongs to the BlaI transcriptional regulatory family.</text>
</comment>
<reference evidence="5 6" key="1">
    <citation type="submission" date="2019-08" db="EMBL/GenBank/DDBJ databases">
        <title>In-depth cultivation of the pig gut microbiome towards novel bacterial diversity and tailored functional studies.</title>
        <authorList>
            <person name="Wylensek D."/>
            <person name="Hitch T.C.A."/>
            <person name="Clavel T."/>
        </authorList>
    </citation>
    <scope>NUCLEOTIDE SEQUENCE [LARGE SCALE GENOMIC DNA]</scope>
    <source>
        <strain evidence="5 6">LKV-178-WT-2G</strain>
    </source>
</reference>
<dbReference type="GO" id="GO:0045892">
    <property type="term" value="P:negative regulation of DNA-templated transcription"/>
    <property type="evidence" value="ECO:0007669"/>
    <property type="project" value="InterPro"/>
</dbReference>
<keyword evidence="2" id="KW-0805">Transcription regulation</keyword>
<dbReference type="InterPro" id="IPR036388">
    <property type="entry name" value="WH-like_DNA-bd_sf"/>
</dbReference>
<dbReference type="EMBL" id="VUMM01000004">
    <property type="protein sequence ID" value="MSS01197.1"/>
    <property type="molecule type" value="Genomic_DNA"/>
</dbReference>
<evidence type="ECO:0000313" key="5">
    <source>
        <dbReference type="EMBL" id="MSS01197.1"/>
    </source>
</evidence>
<keyword evidence="3" id="KW-0238">DNA-binding</keyword>
<dbReference type="SUPFAM" id="SSF46785">
    <property type="entry name" value="Winged helix' DNA-binding domain"/>
    <property type="match status" value="1"/>
</dbReference>